<evidence type="ECO:0008006" key="6">
    <source>
        <dbReference type="Google" id="ProtNLM"/>
    </source>
</evidence>
<dbReference type="Gene3D" id="2.60.120.1200">
    <property type="match status" value="2"/>
</dbReference>
<keyword evidence="5" id="KW-1185">Reference proteome</keyword>
<feature type="chain" id="PRO_5042879043" description="Beta-agarase" evidence="1">
    <location>
        <begin position="29"/>
        <end position="1277"/>
    </location>
</feature>
<sequence length="1277" mass="142815">MFKSFNIPKAYFVAFVQPVCLISAVFLASCSKPDEEPEAPKVEAKAPVEAETQVTPPITPKYEVVNVTLDPTTTLSIQGQTELQRSHYFSIDSSSATNIPAHLRAYLTNDLEIQVNQSRTQDQAIPALASYFQGDYRSLFRVLQEIAPTINTNDAYSVPIDLLTLDDQGATHTFETLLNLLQNAAIAQYSKEIQLNRIAPDSTEDDDIQRFNQKVSNAIQLMEYPHIFDNAIPPIKLQTKIPADGNVLENALFMVSSSGEWIPTPALWFYEFFKGVNGQRLNVESSDTRIQVRAFRDDSQVVVIAENQSAEPKTLIFNPDFGQSLTVRRLLLDDVEAASIDSQVANVQEGVTIEAGEAVVIFSEPLEALPAISGEQKALTHYGNSIGNQIVQKKGTTIEVPEQTGLIRAELHIGAFGSQSAINELKVALNGKVLERPSIQSKEAELAATIVIPVDPALVQSSNQIAFSLPQEEGFTFGAVTLQTVTGTHQGQIQSTVASELDDLDETEMEQNLLAESGLPAEGQLEKDRLEFLWETLTPKYDCVINVQVNDNIPRVYELSFPADESTGIIPLPPEIVRVWKLFGTLELHGDGINTSGSIAFVTPIGRAAFHPWSRNSGGETILSGHANRLKANDKSGYEGYAIDYRGPGEIKSMKLKSDGGISQHFDMSQWTLLGADKPIEPVSIQVDTTQYRGIDGEHNLLRDRFWRIAGSNGGGTGREKTISYPVKRGFYPGRGIRKLDGLEHWGFEGRKLVENKRKPGIPDYSIFKNIQENKSEIKRREELFGKDFVWADCFDNWPTFMRLENTKNTNERGTPRDFEAAAELASKYIQAEKDLLGKTATWWEVKNESTISSEWAFHGEPGYDGWEELAKFHIAMAERIGKDHPDVKVGGPTSAWMALDHANFNVGKQQMDFMDDTKGKMDFYSHHFYENTDLILNGGEKHSGGYLTGRLEGVIDLLWNHGYMTDNIKPWLITEYGTLGGGGSDRMQWIEIKNYNGYLIRFMNQQDKLHLTSAFLLTYIHWNKGTDQGLFIVNDNGEIVLNNKLGYYLDFWKDYQGKLLPIKRTSPEHTAVHTHAVTTGDTVYIAINNMNAHRIAVDLDLILGSNQAKRIQQHRMYLENASIVKETIPLEDLKEIPVAVEETTIVEITLDRPTNTSKMLNERTFYGNKILQPTGKSARFKVKIEPGNIVRAKLRVCASRQNGFDEPMTVMVNEKKLPAKIELTPERKDGRYWGWAEFDVPASIIKTDNTISVRINQDGGYITSVALIPEYAAFVN</sequence>
<dbReference type="EMBL" id="CP136920">
    <property type="protein sequence ID" value="WOO42446.1"/>
    <property type="molecule type" value="Genomic_DNA"/>
</dbReference>
<name>A0AAQ3LBN7_9BACT</name>
<dbReference type="Pfam" id="PF18206">
    <property type="entry name" value="Porphyrn_cat_1"/>
    <property type="match status" value="1"/>
</dbReference>
<dbReference type="Proteomes" id="UP001304300">
    <property type="component" value="Chromosome"/>
</dbReference>
<evidence type="ECO:0000259" key="3">
    <source>
        <dbReference type="Pfam" id="PF18206"/>
    </source>
</evidence>
<dbReference type="InterPro" id="IPR013780">
    <property type="entry name" value="Glyco_hydro_b"/>
</dbReference>
<organism evidence="4 5">
    <name type="scientific">Rubellicoccus peritrichatus</name>
    <dbReference type="NCBI Taxonomy" id="3080537"/>
    <lineage>
        <taxon>Bacteria</taxon>
        <taxon>Pseudomonadati</taxon>
        <taxon>Verrucomicrobiota</taxon>
        <taxon>Opitutia</taxon>
        <taxon>Puniceicoccales</taxon>
        <taxon>Cerasicoccaceae</taxon>
        <taxon>Rubellicoccus</taxon>
    </lineage>
</organism>
<feature type="domain" description="Porphyranase beta-sandwich" evidence="3">
    <location>
        <begin position="1073"/>
        <end position="1173"/>
    </location>
</feature>
<evidence type="ECO:0000259" key="2">
    <source>
        <dbReference type="Pfam" id="PF18040"/>
    </source>
</evidence>
<protein>
    <recommendedName>
        <fullName evidence="6">Beta-agarase</fullName>
    </recommendedName>
</protein>
<gene>
    <name evidence="4" type="ORF">RZN69_05040</name>
</gene>
<feature type="signal peptide" evidence="1">
    <location>
        <begin position="1"/>
        <end position="28"/>
    </location>
</feature>
<evidence type="ECO:0000313" key="4">
    <source>
        <dbReference type="EMBL" id="WOO42446.1"/>
    </source>
</evidence>
<dbReference type="Gene3D" id="3.20.20.80">
    <property type="entry name" value="Glycosidases"/>
    <property type="match status" value="1"/>
</dbReference>
<proteinExistence type="predicted"/>
<keyword evidence="1" id="KW-0732">Signal</keyword>
<evidence type="ECO:0000313" key="5">
    <source>
        <dbReference type="Proteomes" id="UP001304300"/>
    </source>
</evidence>
<dbReference type="CDD" id="cd21510">
    <property type="entry name" value="agarase_cat"/>
    <property type="match status" value="1"/>
</dbReference>
<dbReference type="InterPro" id="IPR040527">
    <property type="entry name" value="Beta-sand_Porphyrn"/>
</dbReference>
<dbReference type="AlphaFoldDB" id="A0AAQ3LBN7"/>
<dbReference type="InterPro" id="IPR041224">
    <property type="entry name" value="BPA_C"/>
</dbReference>
<dbReference type="InterPro" id="IPR017853">
    <property type="entry name" value="GH"/>
</dbReference>
<dbReference type="PROSITE" id="PS51257">
    <property type="entry name" value="PROKAR_LIPOPROTEIN"/>
    <property type="match status" value="1"/>
</dbReference>
<accession>A0AAQ3LBN7</accession>
<reference evidence="4 5" key="1">
    <citation type="submission" date="2023-10" db="EMBL/GenBank/DDBJ databases">
        <title>Rubellicoccus peritrichatus gen. nov., sp. nov., isolated from an algae of coral reef tank.</title>
        <authorList>
            <person name="Luo J."/>
        </authorList>
    </citation>
    <scope>NUCLEOTIDE SEQUENCE [LARGE SCALE GENOMIC DNA]</scope>
    <source>
        <strain evidence="4 5">CR14</strain>
    </source>
</reference>
<dbReference type="RefSeq" id="WP_317834967.1">
    <property type="nucleotide sequence ID" value="NZ_CP136920.1"/>
</dbReference>
<dbReference type="Gene3D" id="2.60.40.1180">
    <property type="entry name" value="Golgi alpha-mannosidase II"/>
    <property type="match status" value="1"/>
</dbReference>
<dbReference type="KEGG" id="puo:RZN69_05040"/>
<evidence type="ECO:0000256" key="1">
    <source>
        <dbReference type="SAM" id="SignalP"/>
    </source>
</evidence>
<dbReference type="SUPFAM" id="SSF51445">
    <property type="entry name" value="(Trans)glycosidases"/>
    <property type="match status" value="1"/>
</dbReference>
<feature type="domain" description="Beta-porphyranase A C-terminal" evidence="2">
    <location>
        <begin position="1188"/>
        <end position="1268"/>
    </location>
</feature>
<dbReference type="Pfam" id="PF18040">
    <property type="entry name" value="BPA_C"/>
    <property type="match status" value="1"/>
</dbReference>